<proteinExistence type="predicted"/>
<gene>
    <name evidence="1" type="ORF">ATO12_00360</name>
</gene>
<dbReference type="AlphaFoldDB" id="A0A023BYU7"/>
<dbReference type="RefSeq" id="WP_034237592.1">
    <property type="nucleotide sequence ID" value="NZ_AQRA01000001.1"/>
</dbReference>
<dbReference type="OrthoDB" id="1448313at2"/>
<dbReference type="Proteomes" id="UP000023541">
    <property type="component" value="Unassembled WGS sequence"/>
</dbReference>
<reference evidence="1 2" key="1">
    <citation type="submission" date="2014-04" db="EMBL/GenBank/DDBJ databases">
        <title>Aquimarina sp. 22II-S11-z7 Genome Sequencing.</title>
        <authorList>
            <person name="Lai Q."/>
        </authorList>
    </citation>
    <scope>NUCLEOTIDE SEQUENCE [LARGE SCALE GENOMIC DNA]</scope>
    <source>
        <strain evidence="1 2">22II-S11-z7</strain>
    </source>
</reference>
<accession>A0A023BYU7</accession>
<evidence type="ECO:0000313" key="2">
    <source>
        <dbReference type="Proteomes" id="UP000023541"/>
    </source>
</evidence>
<protein>
    <submittedName>
        <fullName evidence="1">Uncharacterized protein</fullName>
    </submittedName>
</protein>
<comment type="caution">
    <text evidence="1">The sequence shown here is derived from an EMBL/GenBank/DDBJ whole genome shotgun (WGS) entry which is preliminary data.</text>
</comment>
<dbReference type="EMBL" id="AQRA01000001">
    <property type="protein sequence ID" value="EZH75262.1"/>
    <property type="molecule type" value="Genomic_DNA"/>
</dbReference>
<sequence>MIINIDKSKKGIIRLKYDVKVNGKLKYHSKSNILLPYNKTDIYDLNKNRVLKVLDERTNSKFLNFNLTFKASNYQFKSDSFLEHNLFYQSKKISFFPQKGHLISIFLNNQQIGYFDKNKKTRFKGNKFIIEIIDNIIPEEILIGCVLAYDLKFYSNRDIILIYDPGFTSIKPLKKHNANWKENIKNV</sequence>
<name>A0A023BYU7_9FLAO</name>
<evidence type="ECO:0000313" key="1">
    <source>
        <dbReference type="EMBL" id="EZH75262.1"/>
    </source>
</evidence>
<organism evidence="1 2">
    <name type="scientific">Aquimarina atlantica</name>
    <dbReference type="NCBI Taxonomy" id="1317122"/>
    <lineage>
        <taxon>Bacteria</taxon>
        <taxon>Pseudomonadati</taxon>
        <taxon>Bacteroidota</taxon>
        <taxon>Flavobacteriia</taxon>
        <taxon>Flavobacteriales</taxon>
        <taxon>Flavobacteriaceae</taxon>
        <taxon>Aquimarina</taxon>
    </lineage>
</organism>
<dbReference type="STRING" id="1317122.ATO12_00360"/>
<keyword evidence="2" id="KW-1185">Reference proteome</keyword>